<feature type="transmembrane region" description="Helical" evidence="1">
    <location>
        <begin position="21"/>
        <end position="42"/>
    </location>
</feature>
<evidence type="ECO:0008006" key="4">
    <source>
        <dbReference type="Google" id="ProtNLM"/>
    </source>
</evidence>
<organism evidence="2 3">
    <name type="scientific">Nocardioides daedukensis</name>
    <dbReference type="NCBI Taxonomy" id="634462"/>
    <lineage>
        <taxon>Bacteria</taxon>
        <taxon>Bacillati</taxon>
        <taxon>Actinomycetota</taxon>
        <taxon>Actinomycetes</taxon>
        <taxon>Propionibacteriales</taxon>
        <taxon>Nocardioidaceae</taxon>
        <taxon>Nocardioides</taxon>
    </lineage>
</organism>
<gene>
    <name evidence="2" type="ORF">BJ980_001983</name>
</gene>
<feature type="transmembrane region" description="Helical" evidence="1">
    <location>
        <begin position="84"/>
        <end position="102"/>
    </location>
</feature>
<accession>A0A7Y9S443</accession>
<feature type="transmembrane region" description="Helical" evidence="1">
    <location>
        <begin position="48"/>
        <end position="72"/>
    </location>
</feature>
<proteinExistence type="predicted"/>
<dbReference type="AlphaFoldDB" id="A0A7Y9S443"/>
<keyword evidence="1" id="KW-1133">Transmembrane helix</keyword>
<protein>
    <recommendedName>
        <fullName evidence="4">Integral membrane protein</fullName>
    </recommendedName>
</protein>
<evidence type="ECO:0000256" key="1">
    <source>
        <dbReference type="SAM" id="Phobius"/>
    </source>
</evidence>
<reference evidence="2 3" key="1">
    <citation type="submission" date="2020-07" db="EMBL/GenBank/DDBJ databases">
        <title>Sequencing the genomes of 1000 actinobacteria strains.</title>
        <authorList>
            <person name="Klenk H.-P."/>
        </authorList>
    </citation>
    <scope>NUCLEOTIDE SEQUENCE [LARGE SCALE GENOMIC DNA]</scope>
    <source>
        <strain evidence="2 3">DSM 23819</strain>
    </source>
</reference>
<dbReference type="RefSeq" id="WP_179502153.1">
    <property type="nucleotide sequence ID" value="NZ_JACCAA010000001.1"/>
</dbReference>
<dbReference type="EMBL" id="JACCAA010000001">
    <property type="protein sequence ID" value="NYG59060.1"/>
    <property type="molecule type" value="Genomic_DNA"/>
</dbReference>
<dbReference type="Proteomes" id="UP000540656">
    <property type="component" value="Unassembled WGS sequence"/>
</dbReference>
<keyword evidence="3" id="KW-1185">Reference proteome</keyword>
<feature type="transmembrane region" description="Helical" evidence="1">
    <location>
        <begin position="108"/>
        <end position="127"/>
    </location>
</feature>
<evidence type="ECO:0000313" key="3">
    <source>
        <dbReference type="Proteomes" id="UP000540656"/>
    </source>
</evidence>
<name>A0A7Y9S443_9ACTN</name>
<keyword evidence="1" id="KW-0472">Membrane</keyword>
<keyword evidence="1" id="KW-0812">Transmembrane</keyword>
<evidence type="ECO:0000313" key="2">
    <source>
        <dbReference type="EMBL" id="NYG59060.1"/>
    </source>
</evidence>
<comment type="caution">
    <text evidence="2">The sequence shown here is derived from an EMBL/GenBank/DDBJ whole genome shotgun (WGS) entry which is preliminary data.</text>
</comment>
<sequence>MTTRTQNPSLTTTRLTLRTVLLLDAGISGLNGIAYLAGAAVLDDLLGPSATVLLVLGAFLLVWAGVLEWVATRKPIPTPLVREVAIANLVWVAASIAAIFLLDLTTVGVVWCLMQAAVVSGFAVLQLRMAAR</sequence>